<sequence>MDEVRLEFSAKAEKKQRLVGAFEEKHAAALGGINVSQKLRGKLQLLADDVWDARDDLTKNQISYCEMVDRESNLKDGMLQISGHIQQYIHTFLVRRIAACIGNANKFLQSTYKFQEAHVFNKRHLSVIHTVIHTISAMRKGDVADELIAQASKIYTFPNTKDYPVYMKGTPKLPEVKLNERIGSSCVHTHSKTVVGSLRLSENLNGYRLKISGRADAAPPNPGFFHLKTDHHVKCKLGMFDGDVGFCWTRKTNYSREKTWGFFMRPPALTDFTEHTPKDSSLQDTIPTALVNLKILKIPEINI</sequence>
<proteinExistence type="predicted"/>
<reference evidence="1 2" key="1">
    <citation type="journal article" date="2017" name="Nat. Ecol. Evol.">
        <title>Scallop genome provides insights into evolution of bilaterian karyotype and development.</title>
        <authorList>
            <person name="Wang S."/>
            <person name="Zhang J."/>
            <person name="Jiao W."/>
            <person name="Li J."/>
            <person name="Xun X."/>
            <person name="Sun Y."/>
            <person name="Guo X."/>
            <person name="Huan P."/>
            <person name="Dong B."/>
            <person name="Zhang L."/>
            <person name="Hu X."/>
            <person name="Sun X."/>
            <person name="Wang J."/>
            <person name="Zhao C."/>
            <person name="Wang Y."/>
            <person name="Wang D."/>
            <person name="Huang X."/>
            <person name="Wang R."/>
            <person name="Lv J."/>
            <person name="Li Y."/>
            <person name="Zhang Z."/>
            <person name="Liu B."/>
            <person name="Lu W."/>
            <person name="Hui Y."/>
            <person name="Liang J."/>
            <person name="Zhou Z."/>
            <person name="Hou R."/>
            <person name="Li X."/>
            <person name="Liu Y."/>
            <person name="Li H."/>
            <person name="Ning X."/>
            <person name="Lin Y."/>
            <person name="Zhao L."/>
            <person name="Xing Q."/>
            <person name="Dou J."/>
            <person name="Li Y."/>
            <person name="Mao J."/>
            <person name="Guo H."/>
            <person name="Dou H."/>
            <person name="Li T."/>
            <person name="Mu C."/>
            <person name="Jiang W."/>
            <person name="Fu Q."/>
            <person name="Fu X."/>
            <person name="Miao Y."/>
            <person name="Liu J."/>
            <person name="Yu Q."/>
            <person name="Li R."/>
            <person name="Liao H."/>
            <person name="Li X."/>
            <person name="Kong Y."/>
            <person name="Jiang Z."/>
            <person name="Chourrout D."/>
            <person name="Li R."/>
            <person name="Bao Z."/>
        </authorList>
    </citation>
    <scope>NUCLEOTIDE SEQUENCE [LARGE SCALE GENOMIC DNA]</scope>
    <source>
        <strain evidence="1 2">PY_sf001</strain>
    </source>
</reference>
<dbReference type="Proteomes" id="UP000242188">
    <property type="component" value="Unassembled WGS sequence"/>
</dbReference>
<dbReference type="AlphaFoldDB" id="A0A210QBP5"/>
<evidence type="ECO:0000313" key="1">
    <source>
        <dbReference type="EMBL" id="OWF46149.1"/>
    </source>
</evidence>
<name>A0A210QBP5_MIZYE</name>
<dbReference type="EMBL" id="NEDP02004255">
    <property type="protein sequence ID" value="OWF46149.1"/>
    <property type="molecule type" value="Genomic_DNA"/>
</dbReference>
<keyword evidence="2" id="KW-1185">Reference proteome</keyword>
<dbReference type="OrthoDB" id="10417915at2759"/>
<organism evidence="1 2">
    <name type="scientific">Mizuhopecten yessoensis</name>
    <name type="common">Japanese scallop</name>
    <name type="synonym">Patinopecten yessoensis</name>
    <dbReference type="NCBI Taxonomy" id="6573"/>
    <lineage>
        <taxon>Eukaryota</taxon>
        <taxon>Metazoa</taxon>
        <taxon>Spiralia</taxon>
        <taxon>Lophotrochozoa</taxon>
        <taxon>Mollusca</taxon>
        <taxon>Bivalvia</taxon>
        <taxon>Autobranchia</taxon>
        <taxon>Pteriomorphia</taxon>
        <taxon>Pectinida</taxon>
        <taxon>Pectinoidea</taxon>
        <taxon>Pectinidae</taxon>
        <taxon>Mizuhopecten</taxon>
    </lineage>
</organism>
<protein>
    <submittedName>
        <fullName evidence="1">Uncharacterized protein</fullName>
    </submittedName>
</protein>
<gene>
    <name evidence="1" type="ORF">KP79_PYT14850</name>
</gene>
<comment type="caution">
    <text evidence="1">The sequence shown here is derived from an EMBL/GenBank/DDBJ whole genome shotgun (WGS) entry which is preliminary data.</text>
</comment>
<accession>A0A210QBP5</accession>
<evidence type="ECO:0000313" key="2">
    <source>
        <dbReference type="Proteomes" id="UP000242188"/>
    </source>
</evidence>